<proteinExistence type="predicted"/>
<evidence type="ECO:0000313" key="1">
    <source>
        <dbReference type="EMBL" id="KAI4466714.1"/>
    </source>
</evidence>
<accession>A0ACB9TJ47</accession>
<evidence type="ECO:0000313" key="2">
    <source>
        <dbReference type="Proteomes" id="UP001056778"/>
    </source>
</evidence>
<comment type="caution">
    <text evidence="1">The sequence shown here is derived from an EMBL/GenBank/DDBJ whole genome shotgun (WGS) entry which is preliminary data.</text>
</comment>
<dbReference type="Proteomes" id="UP001056778">
    <property type="component" value="Chromosome 2"/>
</dbReference>
<reference evidence="1" key="1">
    <citation type="submission" date="2022-04" db="EMBL/GenBank/DDBJ databases">
        <title>Chromosome-scale genome assembly of Holotrichia oblita Faldermann.</title>
        <authorList>
            <person name="Rongchong L."/>
        </authorList>
    </citation>
    <scope>NUCLEOTIDE SEQUENCE</scope>
    <source>
        <strain evidence="1">81SQS9</strain>
    </source>
</reference>
<protein>
    <submittedName>
        <fullName evidence="1">Uncharacterized protein</fullName>
    </submittedName>
</protein>
<name>A0ACB9TJ47_HOLOL</name>
<gene>
    <name evidence="1" type="ORF">MML48_2g00003051</name>
</gene>
<dbReference type="EMBL" id="CM043016">
    <property type="protein sequence ID" value="KAI4466714.1"/>
    <property type="molecule type" value="Genomic_DNA"/>
</dbReference>
<sequence>MSKGLSSQHWEILIEFMDEHPNLLKGEFNGPNGKHERKLLWEELTGKLNGVGAGQKSVVKWQKTWADIKYHMKKKASALKGDKDTVEADIYEASKLNSYEKRLLELYGATFFQGVGIEEFKVVSVSDIANKRKLKIEPEAGPSKKTCVRPEIINSDNSIKDHEYTANKRSKIEKMSKLDLYRESLTCLQDIRDSFTAGLQDIKDSITNGMNLIAISLDNLNDTIRNFE</sequence>
<keyword evidence="2" id="KW-1185">Reference proteome</keyword>
<organism evidence="1 2">
    <name type="scientific">Holotrichia oblita</name>
    <name type="common">Chafer beetle</name>
    <dbReference type="NCBI Taxonomy" id="644536"/>
    <lineage>
        <taxon>Eukaryota</taxon>
        <taxon>Metazoa</taxon>
        <taxon>Ecdysozoa</taxon>
        <taxon>Arthropoda</taxon>
        <taxon>Hexapoda</taxon>
        <taxon>Insecta</taxon>
        <taxon>Pterygota</taxon>
        <taxon>Neoptera</taxon>
        <taxon>Endopterygota</taxon>
        <taxon>Coleoptera</taxon>
        <taxon>Polyphaga</taxon>
        <taxon>Scarabaeiformia</taxon>
        <taxon>Scarabaeidae</taxon>
        <taxon>Melolonthinae</taxon>
        <taxon>Holotrichia</taxon>
    </lineage>
</organism>